<comment type="caution">
    <text evidence="2">The sequence shown here is derived from an EMBL/GenBank/DDBJ whole genome shotgun (WGS) entry which is preliminary data.</text>
</comment>
<keyword evidence="1" id="KW-0732">Signal</keyword>
<organism evidence="2 3">
    <name type="scientific">Stylosanthes scabra</name>
    <dbReference type="NCBI Taxonomy" id="79078"/>
    <lineage>
        <taxon>Eukaryota</taxon>
        <taxon>Viridiplantae</taxon>
        <taxon>Streptophyta</taxon>
        <taxon>Embryophyta</taxon>
        <taxon>Tracheophyta</taxon>
        <taxon>Spermatophyta</taxon>
        <taxon>Magnoliopsida</taxon>
        <taxon>eudicotyledons</taxon>
        <taxon>Gunneridae</taxon>
        <taxon>Pentapetalae</taxon>
        <taxon>rosids</taxon>
        <taxon>fabids</taxon>
        <taxon>Fabales</taxon>
        <taxon>Fabaceae</taxon>
        <taxon>Papilionoideae</taxon>
        <taxon>50 kb inversion clade</taxon>
        <taxon>dalbergioids sensu lato</taxon>
        <taxon>Dalbergieae</taxon>
        <taxon>Pterocarpus clade</taxon>
        <taxon>Stylosanthes</taxon>
    </lineage>
</organism>
<gene>
    <name evidence="2" type="ORF">PIB30_044012</name>
</gene>
<name>A0ABU6WG18_9FABA</name>
<dbReference type="Proteomes" id="UP001341840">
    <property type="component" value="Unassembled WGS sequence"/>
</dbReference>
<reference evidence="2 3" key="1">
    <citation type="journal article" date="2023" name="Plants (Basel)">
        <title>Bridging the Gap: Combining Genomics and Transcriptomics Approaches to Understand Stylosanthes scabra, an Orphan Legume from the Brazilian Caatinga.</title>
        <authorList>
            <person name="Ferreira-Neto J.R.C."/>
            <person name="da Silva M.D."/>
            <person name="Binneck E."/>
            <person name="de Melo N.F."/>
            <person name="da Silva R.H."/>
            <person name="de Melo A.L.T.M."/>
            <person name="Pandolfi V."/>
            <person name="Bustamante F.O."/>
            <person name="Brasileiro-Vidal A.C."/>
            <person name="Benko-Iseppon A.M."/>
        </authorList>
    </citation>
    <scope>NUCLEOTIDE SEQUENCE [LARGE SCALE GENOMIC DNA]</scope>
    <source>
        <tissue evidence="2">Leaves</tissue>
    </source>
</reference>
<sequence>MVLLLLDMVALGVVAVMVEGVSIGRRKVEWGIFASMASSCYEWHIAAPNCYHHRCHATLLSSRNLDSTLGSAFLYASKITSASLNNYLSVTDTSARGGDFRSL</sequence>
<evidence type="ECO:0000256" key="1">
    <source>
        <dbReference type="SAM" id="SignalP"/>
    </source>
</evidence>
<keyword evidence="3" id="KW-1185">Reference proteome</keyword>
<dbReference type="EMBL" id="JASCZI010181502">
    <property type="protein sequence ID" value="MED6184090.1"/>
    <property type="molecule type" value="Genomic_DNA"/>
</dbReference>
<proteinExistence type="predicted"/>
<evidence type="ECO:0008006" key="4">
    <source>
        <dbReference type="Google" id="ProtNLM"/>
    </source>
</evidence>
<evidence type="ECO:0000313" key="3">
    <source>
        <dbReference type="Proteomes" id="UP001341840"/>
    </source>
</evidence>
<feature type="chain" id="PRO_5047220516" description="Secreted protein" evidence="1">
    <location>
        <begin position="21"/>
        <end position="103"/>
    </location>
</feature>
<accession>A0ABU6WG18</accession>
<feature type="signal peptide" evidence="1">
    <location>
        <begin position="1"/>
        <end position="20"/>
    </location>
</feature>
<protein>
    <recommendedName>
        <fullName evidence="4">Secreted protein</fullName>
    </recommendedName>
</protein>
<evidence type="ECO:0000313" key="2">
    <source>
        <dbReference type="EMBL" id="MED6184090.1"/>
    </source>
</evidence>